<dbReference type="InterPro" id="IPR000225">
    <property type="entry name" value="Armadillo"/>
</dbReference>
<dbReference type="OrthoDB" id="1937317at2759"/>
<evidence type="ECO:0000313" key="5">
    <source>
        <dbReference type="EMBL" id="KAJ0977076.1"/>
    </source>
</evidence>
<keyword evidence="6" id="KW-1185">Reference proteome</keyword>
<keyword evidence="4" id="KW-1133">Transmembrane helix</keyword>
<comment type="similarity">
    <text evidence="1">Belongs to the importin alpha family.</text>
</comment>
<comment type="caution">
    <text evidence="5">The sequence shown here is derived from an EMBL/GenBank/DDBJ whole genome shotgun (WGS) entry which is preliminary data.</text>
</comment>
<protein>
    <submittedName>
        <fullName evidence="5">Uncharacterized protein</fullName>
    </submittedName>
</protein>
<dbReference type="GO" id="GO:0015031">
    <property type="term" value="P:protein transport"/>
    <property type="evidence" value="ECO:0007669"/>
    <property type="project" value="UniProtKB-KW"/>
</dbReference>
<organism evidence="5 6">
    <name type="scientific">Dioscorea zingiberensis</name>
    <dbReference type="NCBI Taxonomy" id="325984"/>
    <lineage>
        <taxon>Eukaryota</taxon>
        <taxon>Viridiplantae</taxon>
        <taxon>Streptophyta</taxon>
        <taxon>Embryophyta</taxon>
        <taxon>Tracheophyta</taxon>
        <taxon>Spermatophyta</taxon>
        <taxon>Magnoliopsida</taxon>
        <taxon>Liliopsida</taxon>
        <taxon>Dioscoreales</taxon>
        <taxon>Dioscoreaceae</taxon>
        <taxon>Dioscorea</taxon>
    </lineage>
</organism>
<gene>
    <name evidence="5" type="ORF">J5N97_012550</name>
</gene>
<dbReference type="SUPFAM" id="SSF48371">
    <property type="entry name" value="ARM repeat"/>
    <property type="match status" value="1"/>
</dbReference>
<sequence length="89" mass="9655">MIVRTRIAVLPAAGFFGYMLALLQRRVGVMVSSTDHSPTYAWALTNVASGTSDHTRVVIEHGAVPKFVQLLNSPSDDVREQGTSKARIS</sequence>
<keyword evidence="4" id="KW-0812">Transmembrane</keyword>
<dbReference type="InterPro" id="IPR016024">
    <property type="entry name" value="ARM-type_fold"/>
</dbReference>
<dbReference type="AlphaFoldDB" id="A0A9D5CP55"/>
<evidence type="ECO:0000256" key="1">
    <source>
        <dbReference type="ARBA" id="ARBA00010394"/>
    </source>
</evidence>
<reference evidence="5" key="1">
    <citation type="submission" date="2021-03" db="EMBL/GenBank/DDBJ databases">
        <authorList>
            <person name="Li Z."/>
            <person name="Yang C."/>
        </authorList>
    </citation>
    <scope>NUCLEOTIDE SEQUENCE</scope>
    <source>
        <strain evidence="5">Dzin_1.0</strain>
        <tissue evidence="5">Leaf</tissue>
    </source>
</reference>
<feature type="transmembrane region" description="Helical" evidence="4">
    <location>
        <begin position="6"/>
        <end position="23"/>
    </location>
</feature>
<dbReference type="Proteomes" id="UP001085076">
    <property type="component" value="Miscellaneous, Linkage group lg03"/>
</dbReference>
<evidence type="ECO:0000256" key="4">
    <source>
        <dbReference type="SAM" id="Phobius"/>
    </source>
</evidence>
<accession>A0A9D5CP55</accession>
<dbReference type="PANTHER" id="PTHR23316">
    <property type="entry name" value="IMPORTIN ALPHA"/>
    <property type="match status" value="1"/>
</dbReference>
<dbReference type="InterPro" id="IPR011989">
    <property type="entry name" value="ARM-like"/>
</dbReference>
<name>A0A9D5CP55_9LILI</name>
<keyword evidence="4" id="KW-0472">Membrane</keyword>
<keyword evidence="3" id="KW-0653">Protein transport</keyword>
<dbReference type="Pfam" id="PF00514">
    <property type="entry name" value="Arm"/>
    <property type="match status" value="1"/>
</dbReference>
<proteinExistence type="inferred from homology"/>
<dbReference type="EMBL" id="JAGGNH010000003">
    <property type="protein sequence ID" value="KAJ0977076.1"/>
    <property type="molecule type" value="Genomic_DNA"/>
</dbReference>
<evidence type="ECO:0000313" key="6">
    <source>
        <dbReference type="Proteomes" id="UP001085076"/>
    </source>
</evidence>
<evidence type="ECO:0000256" key="2">
    <source>
        <dbReference type="ARBA" id="ARBA00022448"/>
    </source>
</evidence>
<keyword evidence="2" id="KW-0813">Transport</keyword>
<evidence type="ECO:0000256" key="3">
    <source>
        <dbReference type="ARBA" id="ARBA00022927"/>
    </source>
</evidence>
<dbReference type="Gene3D" id="1.25.10.10">
    <property type="entry name" value="Leucine-rich Repeat Variant"/>
    <property type="match status" value="1"/>
</dbReference>
<reference evidence="5" key="2">
    <citation type="journal article" date="2022" name="Hortic Res">
        <title>The genome of Dioscorea zingiberensis sheds light on the biosynthesis, origin and evolution of the medicinally important diosgenin saponins.</title>
        <authorList>
            <person name="Li Y."/>
            <person name="Tan C."/>
            <person name="Li Z."/>
            <person name="Guo J."/>
            <person name="Li S."/>
            <person name="Chen X."/>
            <person name="Wang C."/>
            <person name="Dai X."/>
            <person name="Yang H."/>
            <person name="Song W."/>
            <person name="Hou L."/>
            <person name="Xu J."/>
            <person name="Tong Z."/>
            <person name="Xu A."/>
            <person name="Yuan X."/>
            <person name="Wang W."/>
            <person name="Yang Q."/>
            <person name="Chen L."/>
            <person name="Sun Z."/>
            <person name="Wang K."/>
            <person name="Pan B."/>
            <person name="Chen J."/>
            <person name="Bao Y."/>
            <person name="Liu F."/>
            <person name="Qi X."/>
            <person name="Gang D.R."/>
            <person name="Wen J."/>
            <person name="Li J."/>
        </authorList>
    </citation>
    <scope>NUCLEOTIDE SEQUENCE</scope>
    <source>
        <strain evidence="5">Dzin_1.0</strain>
    </source>
</reference>